<feature type="compositionally biased region" description="Polar residues" evidence="1">
    <location>
        <begin position="1"/>
        <end position="11"/>
    </location>
</feature>
<feature type="compositionally biased region" description="Acidic residues" evidence="1">
    <location>
        <begin position="551"/>
        <end position="562"/>
    </location>
</feature>
<gene>
    <name evidence="2" type="ORF">BGZ96_006669</name>
</gene>
<dbReference type="Proteomes" id="UP001194696">
    <property type="component" value="Unassembled WGS sequence"/>
</dbReference>
<reference evidence="2 3" key="1">
    <citation type="journal article" date="2020" name="Fungal Divers.">
        <title>Resolving the Mortierellaceae phylogeny through synthesis of multi-gene phylogenetics and phylogenomics.</title>
        <authorList>
            <person name="Vandepol N."/>
            <person name="Liber J."/>
            <person name="Desiro A."/>
            <person name="Na H."/>
            <person name="Kennedy M."/>
            <person name="Barry K."/>
            <person name="Grigoriev I.V."/>
            <person name="Miller A.N."/>
            <person name="O'Donnell K."/>
            <person name="Stajich J.E."/>
            <person name="Bonito G."/>
        </authorList>
    </citation>
    <scope>NUCLEOTIDE SEQUENCE [LARGE SCALE GENOMIC DNA]</scope>
    <source>
        <strain evidence="2 3">AD045</strain>
    </source>
</reference>
<keyword evidence="3" id="KW-1185">Reference proteome</keyword>
<evidence type="ECO:0000313" key="2">
    <source>
        <dbReference type="EMBL" id="KAG0289833.1"/>
    </source>
</evidence>
<dbReference type="EMBL" id="JAAAIM010000325">
    <property type="protein sequence ID" value="KAG0289833.1"/>
    <property type="molecule type" value="Genomic_DNA"/>
</dbReference>
<dbReference type="InterPro" id="IPR032675">
    <property type="entry name" value="LRR_dom_sf"/>
</dbReference>
<proteinExistence type="predicted"/>
<organism evidence="2 3">
    <name type="scientific">Linnemannia gamsii</name>
    <dbReference type="NCBI Taxonomy" id="64522"/>
    <lineage>
        <taxon>Eukaryota</taxon>
        <taxon>Fungi</taxon>
        <taxon>Fungi incertae sedis</taxon>
        <taxon>Mucoromycota</taxon>
        <taxon>Mortierellomycotina</taxon>
        <taxon>Mortierellomycetes</taxon>
        <taxon>Mortierellales</taxon>
        <taxon>Mortierellaceae</taxon>
        <taxon>Linnemannia</taxon>
    </lineage>
</organism>
<evidence type="ECO:0008006" key="4">
    <source>
        <dbReference type="Google" id="ProtNLM"/>
    </source>
</evidence>
<dbReference type="Gene3D" id="3.80.10.10">
    <property type="entry name" value="Ribonuclease Inhibitor"/>
    <property type="match status" value="1"/>
</dbReference>
<feature type="compositionally biased region" description="Basic and acidic residues" evidence="1">
    <location>
        <begin position="21"/>
        <end position="30"/>
    </location>
</feature>
<protein>
    <recommendedName>
        <fullName evidence="4">RNI-like protein</fullName>
    </recommendedName>
</protein>
<feature type="region of interest" description="Disordered" evidence="1">
    <location>
        <begin position="546"/>
        <end position="567"/>
    </location>
</feature>
<evidence type="ECO:0000256" key="1">
    <source>
        <dbReference type="SAM" id="MobiDB-lite"/>
    </source>
</evidence>
<sequence length="775" mass="88789">MERAPNLSSLTVGDRSGSKMTTDEPMHEGNEASLGGAVIPPSLTNLRYLDLRWIRPSYFQTDDLLPCHITEQLIAQNLFLEDLSYSIYSKHGCESLAEILRQTPLPHLQRLTIHCDMGASDFSKLFTTLLLRDSYQEEERKTGIDGLVSMTNSIRNSHSQRSRNRFLASLSTNDEHQHWLQPFKMKAFLSGMPDWDLEELFIKNLGPRSVVAHRSESALLDEFVLISELLGDRQVSIKSLTLLDFDVLKYTRGIYEDRQTAFYQITKRFPLLERLRISPDPTIVRTPDPQHIQDRIRALFPDHTQQQQNTAIHESRAIGHPIFRNCPHLKVIDLSHQRLVSRADWSTLLRSYAPQLETLIAWDVEPLGPRQLMQLVPPTPAIVQTLYNGSHPFQAWAGLQELDISANPAVGSAIHMFVRCIPTLRILRALGVPVNATNLVGFDWVCKDLEILAINIVVPRASLDTNATWRWDVGRDRWDIIFTVPESLDKWFTVDGKPVYQEKVETVGQQESRTDAQLEDGCHGTKRISTYEDEWMDKKEVDTNRRRFEYSDDDGSDTDDDGSERTRQRRQQKLFLKWMAMDEVAGRVQKTHQRQVCQQLGRLTKLRELTLEGNQGNSAADDGNQLIDCLHLTLDTGLDYLRPLQANLEKLVIYQLEEELCGRAEMEWIAQHWVHHNNPVWQSEFQNWKRAAKSHTGMEVADQVKDKDESVKPMSFLYTKFKELIGIDVSGKVGGRSASRAAGNVSWLERQCPHLLVVKDRSQTKSRLSVKLEAM</sequence>
<feature type="region of interest" description="Disordered" evidence="1">
    <location>
        <begin position="1"/>
        <end position="34"/>
    </location>
</feature>
<name>A0ABQ7K358_9FUNG</name>
<evidence type="ECO:0000313" key="3">
    <source>
        <dbReference type="Proteomes" id="UP001194696"/>
    </source>
</evidence>
<dbReference type="SUPFAM" id="SSF52047">
    <property type="entry name" value="RNI-like"/>
    <property type="match status" value="1"/>
</dbReference>
<comment type="caution">
    <text evidence="2">The sequence shown here is derived from an EMBL/GenBank/DDBJ whole genome shotgun (WGS) entry which is preliminary data.</text>
</comment>
<accession>A0ABQ7K358</accession>